<proteinExistence type="predicted"/>
<sequence>MDDSTITNFTTLEATFIGDVVREKYRVESSSISEPRSQYRLIPRSSAARMDERSELIKYLGALLRGTSIFLSFFIIFFVIVPRASNGVYILLNE</sequence>
<evidence type="ECO:0000313" key="2">
    <source>
        <dbReference type="EMBL" id="PIR86527.1"/>
    </source>
</evidence>
<protein>
    <submittedName>
        <fullName evidence="2">Uncharacterized protein</fullName>
    </submittedName>
</protein>
<dbReference type="AlphaFoldDB" id="A0A2H0UJE9"/>
<reference evidence="3" key="1">
    <citation type="submission" date="2017-09" db="EMBL/GenBank/DDBJ databases">
        <title>Depth-based differentiation of microbial function through sediment-hosted aquifers and enrichment of novel symbionts in the deep terrestrial subsurface.</title>
        <authorList>
            <person name="Probst A.J."/>
            <person name="Ladd B."/>
            <person name="Jarett J.K."/>
            <person name="Geller-Mcgrath D.E."/>
            <person name="Sieber C.M.K."/>
            <person name="Emerson J.B."/>
            <person name="Anantharaman K."/>
            <person name="Thomas B.C."/>
            <person name="Malmstrom R."/>
            <person name="Stieglmeier M."/>
            <person name="Klingl A."/>
            <person name="Woyke T."/>
            <person name="Ryan C.M."/>
            <person name="Banfield J.F."/>
        </authorList>
    </citation>
    <scope>NUCLEOTIDE SEQUENCE [LARGE SCALE GENOMIC DNA]</scope>
</reference>
<organism evidence="2 3">
    <name type="scientific">Candidatus Kaiserbacteria bacterium CG10_big_fil_rev_8_21_14_0_10_43_70</name>
    <dbReference type="NCBI Taxonomy" id="1974605"/>
    <lineage>
        <taxon>Bacteria</taxon>
        <taxon>Candidatus Kaiseribacteriota</taxon>
    </lineage>
</organism>
<keyword evidence="1" id="KW-1133">Transmembrane helix</keyword>
<name>A0A2H0UJE9_9BACT</name>
<evidence type="ECO:0000256" key="1">
    <source>
        <dbReference type="SAM" id="Phobius"/>
    </source>
</evidence>
<keyword evidence="1" id="KW-0812">Transmembrane</keyword>
<evidence type="ECO:0000313" key="3">
    <source>
        <dbReference type="Proteomes" id="UP000230706"/>
    </source>
</evidence>
<comment type="caution">
    <text evidence="2">The sequence shown here is derived from an EMBL/GenBank/DDBJ whole genome shotgun (WGS) entry which is preliminary data.</text>
</comment>
<accession>A0A2H0UJE9</accession>
<feature type="transmembrane region" description="Helical" evidence="1">
    <location>
        <begin position="59"/>
        <end position="81"/>
    </location>
</feature>
<gene>
    <name evidence="2" type="ORF">COU13_00430</name>
</gene>
<dbReference type="EMBL" id="PFBF01000005">
    <property type="protein sequence ID" value="PIR86527.1"/>
    <property type="molecule type" value="Genomic_DNA"/>
</dbReference>
<keyword evidence="1" id="KW-0472">Membrane</keyword>
<dbReference type="Proteomes" id="UP000230706">
    <property type="component" value="Unassembled WGS sequence"/>
</dbReference>